<reference evidence="7" key="1">
    <citation type="journal article" date="2014" name="Int. J. Syst. Evol. Microbiol.">
        <title>Complete genome sequence of Corynebacterium casei LMG S-19264T (=DSM 44701T), isolated from a smear-ripened cheese.</title>
        <authorList>
            <consortium name="US DOE Joint Genome Institute (JGI-PGF)"/>
            <person name="Walter F."/>
            <person name="Albersmeier A."/>
            <person name="Kalinowski J."/>
            <person name="Ruckert C."/>
        </authorList>
    </citation>
    <scope>NUCLEOTIDE SEQUENCE</scope>
    <source>
        <strain evidence="7">CGMCC 1.12214</strain>
    </source>
</reference>
<sequence length="293" mass="30515">MTDEPAPSLKGRLARGGIVVAPGVYDALTASLATDAGFDALYLSGAAIAYTKLGQPDIGLVSMSEVADTLAHVCERVRTPVIVDADTGYGNALNVQRTVRLFERAGAAAIQLEDQTFPKRCGHLADKGLVSTGEMVGKIKAAVDARASADTLVIARTDAVAVEGFDAAIARAGAYADAGADMLFVEAPRTRDQLGAVTQALGGRAPLMANMVEGGQTPILSGPELEALGFALVIFPGAIVRALARAAQDFYGVLRRDGTTDAFRDRMFDFAAINGIVGTDATLARGRRYEDPA</sequence>
<comment type="catalytic activity">
    <reaction evidence="1">
        <text>(2S,3R)-3-hydroxybutane-1,2,3-tricarboxylate = pyruvate + succinate</text>
        <dbReference type="Rhea" id="RHEA:16809"/>
        <dbReference type="ChEBI" id="CHEBI:15361"/>
        <dbReference type="ChEBI" id="CHEBI:30031"/>
        <dbReference type="ChEBI" id="CHEBI:57429"/>
        <dbReference type="EC" id="4.1.3.30"/>
    </reaction>
</comment>
<dbReference type="EC" id="4.1.3.30" evidence="3"/>
<dbReference type="InterPro" id="IPR039556">
    <property type="entry name" value="ICL/PEPM"/>
</dbReference>
<evidence type="ECO:0000313" key="8">
    <source>
        <dbReference type="Proteomes" id="UP000603912"/>
    </source>
</evidence>
<comment type="subunit">
    <text evidence="4">Homotetramer; dimer of dimers.</text>
</comment>
<dbReference type="InterPro" id="IPR018523">
    <property type="entry name" value="Isocitrate_lyase_ph_CS"/>
</dbReference>
<dbReference type="AlphaFoldDB" id="A0A917MK12"/>
<protein>
    <recommendedName>
        <fullName evidence="6">2-methylisocitrate lyase</fullName>
        <ecNumber evidence="3">4.1.3.30</ecNumber>
    </recommendedName>
</protein>
<dbReference type="SUPFAM" id="SSF51621">
    <property type="entry name" value="Phosphoenolpyruvate/pyruvate domain"/>
    <property type="match status" value="1"/>
</dbReference>
<dbReference type="EMBL" id="BMES01000002">
    <property type="protein sequence ID" value="GGH21096.1"/>
    <property type="molecule type" value="Genomic_DNA"/>
</dbReference>
<evidence type="ECO:0000256" key="2">
    <source>
        <dbReference type="ARBA" id="ARBA00009282"/>
    </source>
</evidence>
<dbReference type="Proteomes" id="UP000603912">
    <property type="component" value="Unassembled WGS sequence"/>
</dbReference>
<evidence type="ECO:0000256" key="4">
    <source>
        <dbReference type="ARBA" id="ARBA00044762"/>
    </source>
</evidence>
<accession>A0A917MK12</accession>
<evidence type="ECO:0000256" key="3">
    <source>
        <dbReference type="ARBA" id="ARBA00012260"/>
    </source>
</evidence>
<dbReference type="PANTHER" id="PTHR42905">
    <property type="entry name" value="PHOSPHOENOLPYRUVATE CARBOXYLASE"/>
    <property type="match status" value="1"/>
</dbReference>
<dbReference type="RefSeq" id="WP_188518106.1">
    <property type="nucleotide sequence ID" value="NZ_BMES01000002.1"/>
</dbReference>
<comment type="caution">
    <text evidence="7">The sequence shown here is derived from an EMBL/GenBank/DDBJ whole genome shotgun (WGS) entry which is preliminary data.</text>
</comment>
<dbReference type="FunFam" id="3.20.20.60:FF:000009">
    <property type="entry name" value="2-methylisocitrate lyase"/>
    <property type="match status" value="1"/>
</dbReference>
<reference evidence="7" key="2">
    <citation type="submission" date="2020-09" db="EMBL/GenBank/DDBJ databases">
        <authorList>
            <person name="Sun Q."/>
            <person name="Zhou Y."/>
        </authorList>
    </citation>
    <scope>NUCLEOTIDE SEQUENCE</scope>
    <source>
        <strain evidence="7">CGMCC 1.12214</strain>
    </source>
</reference>
<proteinExistence type="inferred from homology"/>
<dbReference type="CDD" id="cd00377">
    <property type="entry name" value="ICL_PEPM"/>
    <property type="match status" value="1"/>
</dbReference>
<comment type="similarity">
    <text evidence="2">Belongs to the isocitrate lyase/PEP mutase superfamily. Methylisocitrate lyase family.</text>
</comment>
<name>A0A917MK12_9HYPH</name>
<evidence type="ECO:0000256" key="5">
    <source>
        <dbReference type="ARBA" id="ARBA00057039"/>
    </source>
</evidence>
<evidence type="ECO:0000256" key="1">
    <source>
        <dbReference type="ARBA" id="ARBA00001050"/>
    </source>
</evidence>
<keyword evidence="7" id="KW-0456">Lyase</keyword>
<gene>
    <name evidence="7" type="ORF">GCM10007036_25120</name>
</gene>
<dbReference type="Pfam" id="PF13714">
    <property type="entry name" value="PEP_mutase"/>
    <property type="match status" value="1"/>
</dbReference>
<dbReference type="InterPro" id="IPR015813">
    <property type="entry name" value="Pyrv/PenolPyrv_kinase-like_dom"/>
</dbReference>
<dbReference type="PANTHER" id="PTHR42905:SF5">
    <property type="entry name" value="CARBOXYVINYL-CARBOXYPHOSPHONATE PHOSPHORYLMUTASE, CHLOROPLASTIC"/>
    <property type="match status" value="1"/>
</dbReference>
<dbReference type="GO" id="GO:0046421">
    <property type="term" value="F:methylisocitrate lyase activity"/>
    <property type="evidence" value="ECO:0007669"/>
    <property type="project" value="UniProtKB-EC"/>
</dbReference>
<organism evidence="7 8">
    <name type="scientific">Alsobacter metallidurans</name>
    <dbReference type="NCBI Taxonomy" id="340221"/>
    <lineage>
        <taxon>Bacteria</taxon>
        <taxon>Pseudomonadati</taxon>
        <taxon>Pseudomonadota</taxon>
        <taxon>Alphaproteobacteria</taxon>
        <taxon>Hyphomicrobiales</taxon>
        <taxon>Alsobacteraceae</taxon>
        <taxon>Alsobacter</taxon>
    </lineage>
</organism>
<evidence type="ECO:0000256" key="6">
    <source>
        <dbReference type="ARBA" id="ARBA00073849"/>
    </source>
</evidence>
<comment type="function">
    <text evidence="5">Involved in the catabolism of short chain fatty acids (SCFA) via the 2-methylcitrate cycle I (propionate degradation route). Catalyzes the thermodynamically favored C-C bond cleavage of (2R,3S)-2-methylisocitrate to yield pyruvate and succinate via an alpha-carboxy-carbanion intermediate.</text>
</comment>
<keyword evidence="8" id="KW-1185">Reference proteome</keyword>
<dbReference type="InterPro" id="IPR040442">
    <property type="entry name" value="Pyrv_kinase-like_dom_sf"/>
</dbReference>
<evidence type="ECO:0000313" key="7">
    <source>
        <dbReference type="EMBL" id="GGH21096.1"/>
    </source>
</evidence>
<dbReference type="PROSITE" id="PS00161">
    <property type="entry name" value="ISOCITRATE_LYASE"/>
    <property type="match status" value="1"/>
</dbReference>
<dbReference type="Gene3D" id="3.20.20.60">
    <property type="entry name" value="Phosphoenolpyruvate-binding domains"/>
    <property type="match status" value="1"/>
</dbReference>